<sequence length="280" mass="32226">MGSCVSKDTYSYIRRRTLREKKSHSDNNHNENENFQYIDGRRFHNVMTVKYPLPNDSQECDRCGAATWLFEMATSYPNADFTGFDMSPHQPTQIKPFNAEFVVGNVLDGLTFEDDTFDFIYQRMLFAAYPKSKWMFVINELVRVLKPGGYLELTEIDPLVKHVGPASKLFYESACKAFERLGTDPRSCYELQNYAMIQGKLENIRKEEKNICFGKNSGALGKVAIENNIGVLESLKPLMSKALNLSSEQYDELSQTITKELSDFNSYYPVIRVYARKIRV</sequence>
<dbReference type="CDD" id="cd02440">
    <property type="entry name" value="AdoMet_MTases"/>
    <property type="match status" value="1"/>
</dbReference>
<name>A0ABN7UX01_GIGMA</name>
<dbReference type="PANTHER" id="PTHR43591">
    <property type="entry name" value="METHYLTRANSFERASE"/>
    <property type="match status" value="1"/>
</dbReference>
<proteinExistence type="predicted"/>
<accession>A0ABN7UX01</accession>
<reference evidence="2 3" key="1">
    <citation type="submission" date="2021-06" db="EMBL/GenBank/DDBJ databases">
        <authorList>
            <person name="Kallberg Y."/>
            <person name="Tangrot J."/>
            <person name="Rosling A."/>
        </authorList>
    </citation>
    <scope>NUCLEOTIDE SEQUENCE [LARGE SCALE GENOMIC DNA]</scope>
    <source>
        <strain evidence="2 3">120-4 pot B 10/14</strain>
    </source>
</reference>
<dbReference type="Proteomes" id="UP000789901">
    <property type="component" value="Unassembled WGS sequence"/>
</dbReference>
<dbReference type="PANTHER" id="PTHR43591:SF50">
    <property type="entry name" value="METHYLTRANSFERASE DOMAIN-CONTAINING PROTEIN-RELATED"/>
    <property type="match status" value="1"/>
</dbReference>
<protein>
    <submittedName>
        <fullName evidence="2">1410_t:CDS:1</fullName>
    </submittedName>
</protein>
<dbReference type="InterPro" id="IPR041698">
    <property type="entry name" value="Methyltransf_25"/>
</dbReference>
<evidence type="ECO:0000313" key="2">
    <source>
        <dbReference type="EMBL" id="CAG8689856.1"/>
    </source>
</evidence>
<organism evidence="2 3">
    <name type="scientific">Gigaspora margarita</name>
    <dbReference type="NCBI Taxonomy" id="4874"/>
    <lineage>
        <taxon>Eukaryota</taxon>
        <taxon>Fungi</taxon>
        <taxon>Fungi incertae sedis</taxon>
        <taxon>Mucoromycota</taxon>
        <taxon>Glomeromycotina</taxon>
        <taxon>Glomeromycetes</taxon>
        <taxon>Diversisporales</taxon>
        <taxon>Gigasporaceae</taxon>
        <taxon>Gigaspora</taxon>
    </lineage>
</organism>
<dbReference type="InterPro" id="IPR029063">
    <property type="entry name" value="SAM-dependent_MTases_sf"/>
</dbReference>
<dbReference type="EMBL" id="CAJVQB010006698">
    <property type="protein sequence ID" value="CAG8689856.1"/>
    <property type="molecule type" value="Genomic_DNA"/>
</dbReference>
<feature type="domain" description="Methyltransferase" evidence="1">
    <location>
        <begin position="63"/>
        <end position="149"/>
    </location>
</feature>
<evidence type="ECO:0000313" key="3">
    <source>
        <dbReference type="Proteomes" id="UP000789901"/>
    </source>
</evidence>
<dbReference type="Gene3D" id="3.40.50.150">
    <property type="entry name" value="Vaccinia Virus protein VP39"/>
    <property type="match status" value="1"/>
</dbReference>
<dbReference type="Pfam" id="PF13649">
    <property type="entry name" value="Methyltransf_25"/>
    <property type="match status" value="1"/>
</dbReference>
<comment type="caution">
    <text evidence="2">The sequence shown here is derived from an EMBL/GenBank/DDBJ whole genome shotgun (WGS) entry which is preliminary data.</text>
</comment>
<gene>
    <name evidence="2" type="ORF">GMARGA_LOCUS11440</name>
</gene>
<keyword evidence="3" id="KW-1185">Reference proteome</keyword>
<evidence type="ECO:0000259" key="1">
    <source>
        <dbReference type="Pfam" id="PF13649"/>
    </source>
</evidence>
<dbReference type="SUPFAM" id="SSF53335">
    <property type="entry name" value="S-adenosyl-L-methionine-dependent methyltransferases"/>
    <property type="match status" value="1"/>
</dbReference>